<dbReference type="Proteomes" id="UP000740754">
    <property type="component" value="Unassembled WGS sequence"/>
</dbReference>
<dbReference type="InterPro" id="IPR022254">
    <property type="entry name" value="DUF3775"/>
</dbReference>
<gene>
    <name evidence="1" type="ORF">HF203_09985</name>
</gene>
<dbReference type="EMBL" id="JAAXKX010000013">
    <property type="protein sequence ID" value="NKN33555.1"/>
    <property type="molecule type" value="Genomic_DNA"/>
</dbReference>
<accession>A0ABX1IBJ1</accession>
<evidence type="ECO:0000313" key="2">
    <source>
        <dbReference type="Proteomes" id="UP000740754"/>
    </source>
</evidence>
<comment type="caution">
    <text evidence="1">The sequence shown here is derived from an EMBL/GenBank/DDBJ whole genome shotgun (WGS) entry which is preliminary data.</text>
</comment>
<sequence length="130" mass="14509">MSKLHIQPETLCQIIAKVREFQAKEEVVLPDVPSGPAEDWALQMLADHSDDLGLQAMNEAIAEMSQRQRAELVALMWLGRGDYELEDWETAVDDAIGEYSLRAGAYLLAHPMVVDDLEEGLIAFGYSCED</sequence>
<proteinExistence type="predicted"/>
<keyword evidence="2" id="KW-1185">Reference proteome</keyword>
<name>A0ABX1IBJ1_9GAMM</name>
<organism evidence="1 2">
    <name type="scientific">Marichromatium bheemlicum</name>
    <dbReference type="NCBI Taxonomy" id="365339"/>
    <lineage>
        <taxon>Bacteria</taxon>
        <taxon>Pseudomonadati</taxon>
        <taxon>Pseudomonadota</taxon>
        <taxon>Gammaproteobacteria</taxon>
        <taxon>Chromatiales</taxon>
        <taxon>Chromatiaceae</taxon>
        <taxon>Marichromatium</taxon>
    </lineage>
</organism>
<evidence type="ECO:0000313" key="1">
    <source>
        <dbReference type="EMBL" id="NKN33555.1"/>
    </source>
</evidence>
<dbReference type="Pfam" id="PF12616">
    <property type="entry name" value="DUF3775"/>
    <property type="match status" value="1"/>
</dbReference>
<protein>
    <submittedName>
        <fullName evidence="1">DUF3775 domain-containing protein</fullName>
    </submittedName>
</protein>
<dbReference type="RefSeq" id="WP_168669230.1">
    <property type="nucleotide sequence ID" value="NZ_JAAXKX010000013.1"/>
</dbReference>
<reference evidence="1 2" key="1">
    <citation type="submission" date="2020-04" db="EMBL/GenBank/DDBJ databases">
        <title>Draft Whole-Genome sequence of Marichromatium bheemlicum DSM 18632, type strain.</title>
        <authorList>
            <person name="Kyndt J.A."/>
            <person name="Meyer T.E."/>
        </authorList>
    </citation>
    <scope>NUCLEOTIDE SEQUENCE [LARGE SCALE GENOMIC DNA]</scope>
    <source>
        <strain evidence="1 2">DSM 18632</strain>
    </source>
</reference>